<dbReference type="PATRIC" id="fig|926562.3.peg.1445"/>
<dbReference type="Gene3D" id="2.130.10.130">
    <property type="entry name" value="Integrin alpha, N-terminal"/>
    <property type="match status" value="1"/>
</dbReference>
<evidence type="ECO:0000259" key="3">
    <source>
        <dbReference type="Pfam" id="PF18962"/>
    </source>
</evidence>
<dbReference type="KEGG" id="oho:Oweho_1434"/>
<dbReference type="NCBIfam" id="TIGR04183">
    <property type="entry name" value="Por_Secre_tail"/>
    <property type="match status" value="1"/>
</dbReference>
<dbReference type="InterPro" id="IPR028994">
    <property type="entry name" value="Integrin_alpha_N"/>
</dbReference>
<evidence type="ECO:0000313" key="4">
    <source>
        <dbReference type="EMBL" id="AEV32430.1"/>
    </source>
</evidence>
<keyword evidence="1 2" id="KW-0732">Signal</keyword>
<dbReference type="Pfam" id="PF18962">
    <property type="entry name" value="Por_Secre_tail"/>
    <property type="match status" value="1"/>
</dbReference>
<keyword evidence="5" id="KW-1185">Reference proteome</keyword>
<organism evidence="4 5">
    <name type="scientific">Owenweeksia hongkongensis (strain DSM 17368 / CIP 108786 / JCM 12287 / NRRL B-23963 / UST20020801)</name>
    <dbReference type="NCBI Taxonomy" id="926562"/>
    <lineage>
        <taxon>Bacteria</taxon>
        <taxon>Pseudomonadati</taxon>
        <taxon>Bacteroidota</taxon>
        <taxon>Flavobacteriia</taxon>
        <taxon>Flavobacteriales</taxon>
        <taxon>Owenweeksiaceae</taxon>
        <taxon>Owenweeksia</taxon>
    </lineage>
</organism>
<evidence type="ECO:0000313" key="5">
    <source>
        <dbReference type="Proteomes" id="UP000005631"/>
    </source>
</evidence>
<feature type="domain" description="Secretion system C-terminal sorting" evidence="3">
    <location>
        <begin position="825"/>
        <end position="894"/>
    </location>
</feature>
<reference evidence="4 5" key="1">
    <citation type="journal article" date="2012" name="Stand. Genomic Sci.">
        <title>Genome sequence of the orange-pigmented seawater bacterium Owenweeksia hongkongensis type strain (UST20020801(T)).</title>
        <authorList>
            <person name="Riedel T."/>
            <person name="Held B."/>
            <person name="Nolan M."/>
            <person name="Lucas S."/>
            <person name="Lapidus A."/>
            <person name="Tice H."/>
            <person name="Del Rio T.G."/>
            <person name="Cheng J.F."/>
            <person name="Han C."/>
            <person name="Tapia R."/>
            <person name="Goodwin L.A."/>
            <person name="Pitluck S."/>
            <person name="Liolios K."/>
            <person name="Mavromatis K."/>
            <person name="Pagani I."/>
            <person name="Ivanova N."/>
            <person name="Mikhailova N."/>
            <person name="Pati A."/>
            <person name="Chen A."/>
            <person name="Palaniappan K."/>
            <person name="Rohde M."/>
            <person name="Tindall B.J."/>
            <person name="Detter J.C."/>
            <person name="Goker M."/>
            <person name="Woyke T."/>
            <person name="Bristow J."/>
            <person name="Eisen J.A."/>
            <person name="Markowitz V."/>
            <person name="Hugenholtz P."/>
            <person name="Klenk H.P."/>
            <person name="Kyrpides N.C."/>
        </authorList>
    </citation>
    <scope>NUCLEOTIDE SEQUENCE</scope>
    <source>
        <strain evidence="5">DSM 17368 / JCM 12287 / NRRL B-23963</strain>
    </source>
</reference>
<dbReference type="PANTHER" id="PTHR44103">
    <property type="entry name" value="PROPROTEIN CONVERTASE P"/>
    <property type="match status" value="1"/>
</dbReference>
<dbReference type="SUPFAM" id="SSF69318">
    <property type="entry name" value="Integrin alpha N-terminal domain"/>
    <property type="match status" value="3"/>
</dbReference>
<gene>
    <name evidence="4" type="ordered locus">Oweho_1434</name>
</gene>
<dbReference type="PANTHER" id="PTHR44103:SF1">
    <property type="entry name" value="PROPROTEIN CONVERTASE P"/>
    <property type="match status" value="1"/>
</dbReference>
<accession>G8R862</accession>
<proteinExistence type="predicted"/>
<evidence type="ECO:0000256" key="2">
    <source>
        <dbReference type="SAM" id="SignalP"/>
    </source>
</evidence>
<dbReference type="STRING" id="926562.Oweho_1434"/>
<feature type="chain" id="PRO_5003515668" evidence="2">
    <location>
        <begin position="20"/>
        <end position="896"/>
    </location>
</feature>
<dbReference type="InterPro" id="IPR013517">
    <property type="entry name" value="FG-GAP"/>
</dbReference>
<dbReference type="eggNOG" id="COG1572">
    <property type="taxonomic scope" value="Bacteria"/>
</dbReference>
<dbReference type="AlphaFoldDB" id="G8R862"/>
<feature type="signal peptide" evidence="2">
    <location>
        <begin position="1"/>
        <end position="19"/>
    </location>
</feature>
<dbReference type="OrthoDB" id="9816120at2"/>
<dbReference type="eggNOG" id="COG2931">
    <property type="taxonomic scope" value="Bacteria"/>
</dbReference>
<dbReference type="Proteomes" id="UP000005631">
    <property type="component" value="Chromosome"/>
</dbReference>
<dbReference type="HOGENOM" id="CLU_015153_0_0_10"/>
<dbReference type="InterPro" id="IPR026444">
    <property type="entry name" value="Secre_tail"/>
</dbReference>
<dbReference type="EMBL" id="CP003156">
    <property type="protein sequence ID" value="AEV32430.1"/>
    <property type="molecule type" value="Genomic_DNA"/>
</dbReference>
<evidence type="ECO:0000256" key="1">
    <source>
        <dbReference type="ARBA" id="ARBA00022729"/>
    </source>
</evidence>
<sequence>MKKLSSTLLFSALCVFAFGQNSPNLYGFIKTDNISVTQNGSNLKDPWAGGINSAQINTIDLDMDGTSDLVIFDRQGKNLLPYLAVGSGASAHYEYAPQYESILPPVDISASWTLFRDYNCDGKKDIFFSIGSYFYVWENTSGSSLSFSPANGGKAIQSSYNGHTSNLYVNSANIPGIIDIDDDGAIDLLTYVNGGIEVEFHQGQTPCGLSFINTETCWGHFTETGYKRGVNLNACTPRKKKTLHDGSTILPIDLDNDQVKDLILGNITFQTMTAVHNGGTLDSAHMVSQDTVYPIQNPVQIPFFPGAFYEDVDFDNIPDLLASPALVTSDGINKKSLYLYKNTGSTGTPNFVFQEEDFIQNEMIDMGERTVPRFADLTGDGLQDLVVSNSSYKLKDTANVHTYYFYTNVGTATQPAFSLTDTNFMNISSYGIGLGTIPTFADLDNDGDLDALVGDRTGKIHYFTNSSPSSPNFTLATAGIGSIDVGNNAAPFLYDLDSNGTYDLFVGNEVGTIYYYSNNSTSSPNFTLEDNRLGGITTKGANTYGYSIPYMFKKNGLDNLLVGSFSAGIFQFDSLSQVMNKPSLLQPNIGAGTLESSGSDETPFGIKRKNGRNQFLVKSSELRQAGLVFGYINAIAFKVTTSSNNIIENFHIRMKNTSDTVLNDFQTGLTEVLEIREQPSNGWSTFTFTTPFLWDGASSIVIETCFRGQPNSLDIKVEMTDVGFNANAYGDYVDPSLQGNGCAQPYIASTTRRPNVKIILTPAFANTENYMSGVYTAPALADLNGDGFVDMIMGNINGGLNYFEGKIYDVGIEEHKPTGVANLNVFPNPGNGSFTISTPNMSKANLSVFTLSGKLLMNKQVIADETKIDLQSQPDGMYLFILQGDGELRTAKVIKR</sequence>
<protein>
    <submittedName>
        <fullName evidence="4">FG-GAP repeat protein</fullName>
    </submittedName>
</protein>
<dbReference type="Pfam" id="PF13517">
    <property type="entry name" value="FG-GAP_3"/>
    <property type="match status" value="1"/>
</dbReference>
<name>G8R862_OWEHD</name>
<dbReference type="RefSeq" id="WP_014201786.1">
    <property type="nucleotide sequence ID" value="NC_016599.1"/>
</dbReference>